<accession>A0ACC2GDV4</accession>
<organism evidence="1 2">
    <name type="scientific">Dallia pectoralis</name>
    <name type="common">Alaska blackfish</name>
    <dbReference type="NCBI Taxonomy" id="75939"/>
    <lineage>
        <taxon>Eukaryota</taxon>
        <taxon>Metazoa</taxon>
        <taxon>Chordata</taxon>
        <taxon>Craniata</taxon>
        <taxon>Vertebrata</taxon>
        <taxon>Euteleostomi</taxon>
        <taxon>Actinopterygii</taxon>
        <taxon>Neopterygii</taxon>
        <taxon>Teleostei</taxon>
        <taxon>Protacanthopterygii</taxon>
        <taxon>Esociformes</taxon>
        <taxon>Umbridae</taxon>
        <taxon>Dallia</taxon>
    </lineage>
</organism>
<gene>
    <name evidence="1" type="ORF">DPEC_G00172910</name>
</gene>
<keyword evidence="2" id="KW-1185">Reference proteome</keyword>
<sequence length="101" mass="11051">MSPFTYAHLSSCECAPLIQAALPFCVDVTAITRQRLRWGFLISGHRFACLRDQTKPLSPRTDCATATRSKLPGRIPQIKSASGVTLVGLIKPLGKWKGALR</sequence>
<reference evidence="1" key="1">
    <citation type="submission" date="2021-05" db="EMBL/GenBank/DDBJ databases">
        <authorList>
            <person name="Pan Q."/>
            <person name="Jouanno E."/>
            <person name="Zahm M."/>
            <person name="Klopp C."/>
            <person name="Cabau C."/>
            <person name="Louis A."/>
            <person name="Berthelot C."/>
            <person name="Parey E."/>
            <person name="Roest Crollius H."/>
            <person name="Montfort J."/>
            <person name="Robinson-Rechavi M."/>
            <person name="Bouchez O."/>
            <person name="Lampietro C."/>
            <person name="Lopez Roques C."/>
            <person name="Donnadieu C."/>
            <person name="Postlethwait J."/>
            <person name="Bobe J."/>
            <person name="Dillon D."/>
            <person name="Chandos A."/>
            <person name="von Hippel F."/>
            <person name="Guiguen Y."/>
        </authorList>
    </citation>
    <scope>NUCLEOTIDE SEQUENCE</scope>
    <source>
        <strain evidence="1">YG-Jan2019</strain>
    </source>
</reference>
<comment type="caution">
    <text evidence="1">The sequence shown here is derived from an EMBL/GenBank/DDBJ whole genome shotgun (WGS) entry which is preliminary data.</text>
</comment>
<evidence type="ECO:0000313" key="1">
    <source>
        <dbReference type="EMBL" id="KAJ8001773.1"/>
    </source>
</evidence>
<proteinExistence type="predicted"/>
<evidence type="ECO:0000313" key="2">
    <source>
        <dbReference type="Proteomes" id="UP001157502"/>
    </source>
</evidence>
<dbReference type="EMBL" id="CM055741">
    <property type="protein sequence ID" value="KAJ8001773.1"/>
    <property type="molecule type" value="Genomic_DNA"/>
</dbReference>
<dbReference type="Proteomes" id="UP001157502">
    <property type="component" value="Chromosome 14"/>
</dbReference>
<name>A0ACC2GDV4_DALPE</name>
<protein>
    <submittedName>
        <fullName evidence="1">Uncharacterized protein</fullName>
    </submittedName>
</protein>